<accession>A0A5C3F2L1</accession>
<organism evidence="2 3">
    <name type="scientific">Pseudozyma flocculosa</name>
    <dbReference type="NCBI Taxonomy" id="84751"/>
    <lineage>
        <taxon>Eukaryota</taxon>
        <taxon>Fungi</taxon>
        <taxon>Dikarya</taxon>
        <taxon>Basidiomycota</taxon>
        <taxon>Ustilaginomycotina</taxon>
        <taxon>Ustilaginomycetes</taxon>
        <taxon>Ustilaginales</taxon>
        <taxon>Ustilaginaceae</taxon>
        <taxon>Pseudozyma</taxon>
    </lineage>
</organism>
<proteinExistence type="predicted"/>
<sequence length="227" mass="23622">MGRASIRDHHIAAAACWLVVAAACPAPLTNITHPKRSTSLPACLLLSFFPSCLARPAPPYPRSLSSTWHLDLQPLPPTPPSPSAPSLCIPSLRTLVAVVAVPSIPAASQPPPPPPPPPASSFSSAPALLGPRSRHRIASHHAGSHLAAALAAVAALRSSSPPRRIVRPRPTTSPPAPPTHGPCHIPLAPSLGRDNAPPACPAFLPATCRPHTPPPPLFFIWSIVCRV</sequence>
<evidence type="ECO:0000313" key="3">
    <source>
        <dbReference type="Proteomes" id="UP000323386"/>
    </source>
</evidence>
<protein>
    <submittedName>
        <fullName evidence="2">Uncharacterized protein</fullName>
    </submittedName>
</protein>
<evidence type="ECO:0000256" key="1">
    <source>
        <dbReference type="SAM" id="MobiDB-lite"/>
    </source>
</evidence>
<feature type="compositionally biased region" description="Pro residues" evidence="1">
    <location>
        <begin position="108"/>
        <end position="119"/>
    </location>
</feature>
<feature type="region of interest" description="Disordered" evidence="1">
    <location>
        <begin position="159"/>
        <end position="188"/>
    </location>
</feature>
<dbReference type="Proteomes" id="UP000323386">
    <property type="component" value="Unassembled WGS sequence"/>
</dbReference>
<evidence type="ECO:0000313" key="2">
    <source>
        <dbReference type="EMBL" id="SPO37551.1"/>
    </source>
</evidence>
<dbReference type="AlphaFoldDB" id="A0A5C3F2L1"/>
<dbReference type="EMBL" id="OOIP01000007">
    <property type="protein sequence ID" value="SPO37551.1"/>
    <property type="molecule type" value="Genomic_DNA"/>
</dbReference>
<feature type="compositionally biased region" description="Pro residues" evidence="1">
    <location>
        <begin position="171"/>
        <end position="180"/>
    </location>
</feature>
<keyword evidence="3" id="KW-1185">Reference proteome</keyword>
<dbReference type="PROSITE" id="PS51257">
    <property type="entry name" value="PROKAR_LIPOPROTEIN"/>
    <property type="match status" value="1"/>
</dbReference>
<name>A0A5C3F2L1_9BASI</name>
<reference evidence="2 3" key="1">
    <citation type="submission" date="2018-03" db="EMBL/GenBank/DDBJ databases">
        <authorList>
            <person name="Guldener U."/>
        </authorList>
    </citation>
    <scope>NUCLEOTIDE SEQUENCE [LARGE SCALE GENOMIC DNA]</scope>
    <source>
        <strain evidence="2 3">DAOM196992</strain>
    </source>
</reference>
<feature type="region of interest" description="Disordered" evidence="1">
    <location>
        <begin position="106"/>
        <end position="127"/>
    </location>
</feature>
<gene>
    <name evidence="2" type="ORF">PSFLO_03026</name>
</gene>